<name>A0A221K913_9RHOB</name>
<dbReference type="Gene3D" id="1.20.1290.10">
    <property type="entry name" value="AhpD-like"/>
    <property type="match status" value="1"/>
</dbReference>
<gene>
    <name evidence="2" type="ORF">SULPSESMR1_03667</name>
</gene>
<evidence type="ECO:0000259" key="1">
    <source>
        <dbReference type="Pfam" id="PF02627"/>
    </source>
</evidence>
<feature type="domain" description="Carboxymuconolactone decarboxylase-like" evidence="1">
    <location>
        <begin position="41"/>
        <end position="120"/>
    </location>
</feature>
<keyword evidence="2" id="KW-0614">Plasmid</keyword>
<organism evidence="2 3">
    <name type="scientific">Pseudosulfitobacter pseudonitzschiae</name>
    <dbReference type="NCBI Taxonomy" id="1402135"/>
    <lineage>
        <taxon>Bacteria</taxon>
        <taxon>Pseudomonadati</taxon>
        <taxon>Pseudomonadota</taxon>
        <taxon>Alphaproteobacteria</taxon>
        <taxon>Rhodobacterales</taxon>
        <taxon>Roseobacteraceae</taxon>
        <taxon>Pseudosulfitobacter</taxon>
    </lineage>
</organism>
<dbReference type="PANTHER" id="PTHR35446:SF3">
    <property type="entry name" value="CMD DOMAIN-CONTAINING PROTEIN"/>
    <property type="match status" value="1"/>
</dbReference>
<dbReference type="KEGG" id="spse:SULPSESMR1_03667"/>
<dbReference type="RefSeq" id="WP_089423462.1">
    <property type="nucleotide sequence ID" value="NZ_CP022420.1"/>
</dbReference>
<reference evidence="2 3" key="1">
    <citation type="submission" date="2017-07" db="EMBL/GenBank/DDBJ databases">
        <title>Genome Sequence of Sulfitobacter pseudonitzschiae Strain SMR1 Isolated from a culture of the Diatom Skeletonema marinoi.</title>
        <authorList>
            <person name="Topel M."/>
            <person name="Pinder M.I.M."/>
            <person name="Johansson O.N."/>
            <person name="Kourtchenko O."/>
            <person name="Godhe A."/>
            <person name="Clarke A.K."/>
        </authorList>
    </citation>
    <scope>NUCLEOTIDE SEQUENCE [LARGE SCALE GENOMIC DNA]</scope>
    <source>
        <strain evidence="2 3">SMR1</strain>
        <plasmid evidence="2 3">pSMR1-5</plasmid>
    </source>
</reference>
<dbReference type="Proteomes" id="UP000199754">
    <property type="component" value="Plasmid pSMR1-5"/>
</dbReference>
<sequence length="180" mass="18512">MARITQVSDTAAAPEAATLFTAIKGKLGMVPNLYRVAANQPAVLGGMLGLNEALARGSFDARTREAIALAVAGVNGCDYCASAHAAISAGLKMTPGDIDAHLAGRSDDPRTAAILRLALAIVQARGLIADADLTTARDAGLSEADIVETVANVVANIFTNYLNHVADTDIDFPARKARAA</sequence>
<dbReference type="SUPFAM" id="SSF69118">
    <property type="entry name" value="AhpD-like"/>
    <property type="match status" value="1"/>
</dbReference>
<dbReference type="GO" id="GO:0051920">
    <property type="term" value="F:peroxiredoxin activity"/>
    <property type="evidence" value="ECO:0007669"/>
    <property type="project" value="InterPro"/>
</dbReference>
<dbReference type="InterPro" id="IPR004675">
    <property type="entry name" value="AhpD_core"/>
</dbReference>
<dbReference type="PANTHER" id="PTHR35446">
    <property type="entry name" value="SI:CH211-175M2.5"/>
    <property type="match status" value="1"/>
</dbReference>
<dbReference type="NCBIfam" id="TIGR00778">
    <property type="entry name" value="ahpD_dom"/>
    <property type="match status" value="1"/>
</dbReference>
<dbReference type="InterPro" id="IPR003779">
    <property type="entry name" value="CMD-like"/>
</dbReference>
<evidence type="ECO:0000313" key="2">
    <source>
        <dbReference type="EMBL" id="ASM75465.1"/>
    </source>
</evidence>
<dbReference type="OrthoDB" id="9808310at2"/>
<proteinExistence type="predicted"/>
<protein>
    <submittedName>
        <fullName evidence="2">Carboxymuconolactone decarboxylase family protein</fullName>
    </submittedName>
</protein>
<geneLocation type="plasmid" evidence="2 3">
    <name>pSMR1-5</name>
</geneLocation>
<evidence type="ECO:0000313" key="3">
    <source>
        <dbReference type="Proteomes" id="UP000199754"/>
    </source>
</evidence>
<keyword evidence="3" id="KW-1185">Reference proteome</keyword>
<dbReference type="Pfam" id="PF02627">
    <property type="entry name" value="CMD"/>
    <property type="match status" value="1"/>
</dbReference>
<dbReference type="InterPro" id="IPR029032">
    <property type="entry name" value="AhpD-like"/>
</dbReference>
<dbReference type="EMBL" id="CP022420">
    <property type="protein sequence ID" value="ASM75465.1"/>
    <property type="molecule type" value="Genomic_DNA"/>
</dbReference>
<dbReference type="AlphaFoldDB" id="A0A221K913"/>
<accession>A0A221K913</accession>